<name>A0A5M3Z0P8_ASPTE</name>
<dbReference type="VEuPathDB" id="FungiDB:ATEG_03922"/>
<dbReference type="OrthoDB" id="5416097at2759"/>
<evidence type="ECO:0000313" key="3">
    <source>
        <dbReference type="Proteomes" id="UP000452235"/>
    </source>
</evidence>
<evidence type="ECO:0000259" key="1">
    <source>
        <dbReference type="Pfam" id="PF13391"/>
    </source>
</evidence>
<accession>A0A5M3Z0P8</accession>
<reference evidence="2 3" key="1">
    <citation type="submission" date="2020-01" db="EMBL/GenBank/DDBJ databases">
        <title>Aspergillus terreus IFO 6365 whole genome shotgun sequence.</title>
        <authorList>
            <person name="Kanamasa S."/>
            <person name="Takahashi H."/>
        </authorList>
    </citation>
    <scope>NUCLEOTIDE SEQUENCE [LARGE SCALE GENOMIC DNA]</scope>
    <source>
        <strain evidence="2 3">IFO 6365</strain>
    </source>
</reference>
<protein>
    <recommendedName>
        <fullName evidence="1">HNH nuclease domain-containing protein</fullName>
    </recommendedName>
</protein>
<proteinExistence type="predicted"/>
<keyword evidence="3" id="KW-1185">Reference proteome</keyword>
<dbReference type="EMBL" id="BLJY01000011">
    <property type="protein sequence ID" value="GFF20075.1"/>
    <property type="molecule type" value="Genomic_DNA"/>
</dbReference>
<evidence type="ECO:0000313" key="2">
    <source>
        <dbReference type="EMBL" id="GFF20075.1"/>
    </source>
</evidence>
<comment type="caution">
    <text evidence="2">The sequence shown here is derived from an EMBL/GenBank/DDBJ whole genome shotgun (WGS) entry which is preliminary data.</text>
</comment>
<dbReference type="AlphaFoldDB" id="A0A5M3Z0P8"/>
<feature type="domain" description="HNH nuclease" evidence="1">
    <location>
        <begin position="75"/>
        <end position="104"/>
    </location>
</feature>
<dbReference type="InterPro" id="IPR003615">
    <property type="entry name" value="HNH_nuc"/>
</dbReference>
<gene>
    <name evidence="2" type="ORF">ATEIFO6365_0011033500</name>
</gene>
<dbReference type="Pfam" id="PF13391">
    <property type="entry name" value="HNH_2"/>
    <property type="match status" value="1"/>
</dbReference>
<sequence>MSSLFLSQGVDVTMGDFGATTTTYDKVPDVAGSRRSNGRLLFVRKLKTPWVEAHSLGNIPTERKRREILGQIAEYMQETVDTTLNQMCLCPNIHRMWTDGKCAFRPFEYNDDQPTLGIEWHWQPTIKNTDSVIAGDTPSPSSRNLEQHVYASGGHNPNRLPLPSKALLDMAFVLAGVVNLSGAAGYLELLNFDDCSDDDDVPVVLPGEETGIMDWLTQVKLNSGRSDSGDSDDETGTQAT</sequence>
<dbReference type="Proteomes" id="UP000452235">
    <property type="component" value="Unassembled WGS sequence"/>
</dbReference>
<organism evidence="2 3">
    <name type="scientific">Aspergillus terreus</name>
    <dbReference type="NCBI Taxonomy" id="33178"/>
    <lineage>
        <taxon>Eukaryota</taxon>
        <taxon>Fungi</taxon>
        <taxon>Dikarya</taxon>
        <taxon>Ascomycota</taxon>
        <taxon>Pezizomycotina</taxon>
        <taxon>Eurotiomycetes</taxon>
        <taxon>Eurotiomycetidae</taxon>
        <taxon>Eurotiales</taxon>
        <taxon>Aspergillaceae</taxon>
        <taxon>Aspergillus</taxon>
        <taxon>Aspergillus subgen. Circumdati</taxon>
    </lineage>
</organism>